<accession>A0ABR7TQT0</accession>
<feature type="chain" id="PRO_5045479080" evidence="1">
    <location>
        <begin position="18"/>
        <end position="326"/>
    </location>
</feature>
<keyword evidence="1" id="KW-0732">Signal</keyword>
<dbReference type="Gene3D" id="2.120.10.30">
    <property type="entry name" value="TolB, C-terminal domain"/>
    <property type="match status" value="1"/>
</dbReference>
<dbReference type="Proteomes" id="UP000659124">
    <property type="component" value="Unassembled WGS sequence"/>
</dbReference>
<dbReference type="Pfam" id="PF07676">
    <property type="entry name" value="PD40"/>
    <property type="match status" value="1"/>
</dbReference>
<feature type="signal peptide" evidence="1">
    <location>
        <begin position="1"/>
        <end position="17"/>
    </location>
</feature>
<keyword evidence="3" id="KW-1185">Reference proteome</keyword>
<protein>
    <submittedName>
        <fullName evidence="2">PD40 domain-containing protein</fullName>
    </submittedName>
</protein>
<dbReference type="InterPro" id="IPR011659">
    <property type="entry name" value="WD40"/>
</dbReference>
<comment type="caution">
    <text evidence="2">The sequence shown here is derived from an EMBL/GenBank/DDBJ whole genome shotgun (WGS) entry which is preliminary data.</text>
</comment>
<dbReference type="RefSeq" id="WP_188089953.1">
    <property type="nucleotide sequence ID" value="NZ_JACVFC010000003.1"/>
</dbReference>
<evidence type="ECO:0000256" key="1">
    <source>
        <dbReference type="SAM" id="SignalP"/>
    </source>
</evidence>
<dbReference type="SUPFAM" id="SSF82171">
    <property type="entry name" value="DPP6 N-terminal domain-like"/>
    <property type="match status" value="1"/>
</dbReference>
<gene>
    <name evidence="2" type="ORF">ICL07_20715</name>
</gene>
<dbReference type="InterPro" id="IPR011042">
    <property type="entry name" value="6-blade_b-propeller_TolB-like"/>
</dbReference>
<dbReference type="EMBL" id="JACVFC010000003">
    <property type="protein sequence ID" value="MBC9932822.1"/>
    <property type="molecule type" value="Genomic_DNA"/>
</dbReference>
<evidence type="ECO:0000313" key="2">
    <source>
        <dbReference type="EMBL" id="MBC9932822.1"/>
    </source>
</evidence>
<evidence type="ECO:0000313" key="3">
    <source>
        <dbReference type="Proteomes" id="UP000659124"/>
    </source>
</evidence>
<sequence length="326" mass="35034">MRISVLQLAVLATVSLAACKKDNNGPGGGGNSHYGAGSIYLKQGTDGIRRMDMPTGVISQVAPNWIGPGWDISWDGKTGVKQMDPTGNAASSDYVLFNTSNSSVIRTIHYSAPSGDDHDGGLPMISPDGSMLALRPTLDDGLVIIDMNGRLIKSLSGYGSYTFQYLDPVNWAPDNTLLFKMNGALYRTNKDFSRASKVRDIPFTDWKGQVTASPDGKKIALSAGNHIWLMNADGSDFHVITESIQTELSPSFSPDSRYIAIAANSRANTPGDGFGTAYHLCLVPADGQLYKVYPGEDNRVIQPAEKGKPDSRGLGIAIVGDFVWRQ</sequence>
<reference evidence="2 3" key="1">
    <citation type="submission" date="2020-09" db="EMBL/GenBank/DDBJ databases">
        <title>Genome sequences of type strains of Chitinophaga qingshengii and Chitinophaga varians.</title>
        <authorList>
            <person name="Kittiwongwattana C."/>
        </authorList>
    </citation>
    <scope>NUCLEOTIDE SEQUENCE [LARGE SCALE GENOMIC DNA]</scope>
    <source>
        <strain evidence="2 3">JCM 30026</strain>
    </source>
</reference>
<organism evidence="2 3">
    <name type="scientific">Chitinophaga qingshengii</name>
    <dbReference type="NCBI Taxonomy" id="1569794"/>
    <lineage>
        <taxon>Bacteria</taxon>
        <taxon>Pseudomonadati</taxon>
        <taxon>Bacteroidota</taxon>
        <taxon>Chitinophagia</taxon>
        <taxon>Chitinophagales</taxon>
        <taxon>Chitinophagaceae</taxon>
        <taxon>Chitinophaga</taxon>
    </lineage>
</organism>
<proteinExistence type="predicted"/>
<name>A0ABR7TQT0_9BACT</name>
<dbReference type="PROSITE" id="PS51257">
    <property type="entry name" value="PROKAR_LIPOPROTEIN"/>
    <property type="match status" value="1"/>
</dbReference>